<feature type="non-terminal residue" evidence="1">
    <location>
        <position position="56"/>
    </location>
</feature>
<proteinExistence type="predicted"/>
<reference evidence="1" key="1">
    <citation type="journal article" date="2015" name="Nature">
        <title>Complex archaea that bridge the gap between prokaryotes and eukaryotes.</title>
        <authorList>
            <person name="Spang A."/>
            <person name="Saw J.H."/>
            <person name="Jorgensen S.L."/>
            <person name="Zaremba-Niedzwiedzka K."/>
            <person name="Martijn J."/>
            <person name="Lind A.E."/>
            <person name="van Eijk R."/>
            <person name="Schleper C."/>
            <person name="Guy L."/>
            <person name="Ettema T.J."/>
        </authorList>
    </citation>
    <scope>NUCLEOTIDE SEQUENCE</scope>
</reference>
<dbReference type="EMBL" id="LAZR01059490">
    <property type="protein sequence ID" value="KKK67684.1"/>
    <property type="molecule type" value="Genomic_DNA"/>
</dbReference>
<protein>
    <submittedName>
        <fullName evidence="1">Uncharacterized protein</fullName>
    </submittedName>
</protein>
<evidence type="ECO:0000313" key="1">
    <source>
        <dbReference type="EMBL" id="KKK67684.1"/>
    </source>
</evidence>
<sequence length="56" mass="6017">MVHIKRLKNMKRKVSKMKNINKELASLGVCAVGITFAFSGSADDASITVLGVLLIV</sequence>
<gene>
    <name evidence="1" type="ORF">LCGC14_2951640</name>
</gene>
<comment type="caution">
    <text evidence="1">The sequence shown here is derived from an EMBL/GenBank/DDBJ whole genome shotgun (WGS) entry which is preliminary data.</text>
</comment>
<name>A0A0F8ZMQ3_9ZZZZ</name>
<dbReference type="AlphaFoldDB" id="A0A0F8ZMQ3"/>
<accession>A0A0F8ZMQ3</accession>
<organism evidence="1">
    <name type="scientific">marine sediment metagenome</name>
    <dbReference type="NCBI Taxonomy" id="412755"/>
    <lineage>
        <taxon>unclassified sequences</taxon>
        <taxon>metagenomes</taxon>
        <taxon>ecological metagenomes</taxon>
    </lineage>
</organism>